<evidence type="ECO:0000313" key="4">
    <source>
        <dbReference type="Proteomes" id="UP000829194"/>
    </source>
</evidence>
<name>A0ABY3X9H1_9GAMM</name>
<reference evidence="3 4" key="1">
    <citation type="submission" date="2022-03" db="EMBL/GenBank/DDBJ databases">
        <title>Complete genome sequence of Lysobacter capsici VKM B-2533 and Lysobacter gummosus 10.1.1, promising sources of lytic agents.</title>
        <authorList>
            <person name="Tarlachkov S.V."/>
            <person name="Kudryakova I.V."/>
            <person name="Afoshin A.S."/>
            <person name="Leontyevskaya E.A."/>
            <person name="Leontyevskaya N.V."/>
        </authorList>
    </citation>
    <scope>NUCLEOTIDE SEQUENCE [LARGE SCALE GENOMIC DNA]</scope>
    <source>
        <strain evidence="3 4">10.1.1</strain>
    </source>
</reference>
<feature type="coiled-coil region" evidence="1">
    <location>
        <begin position="46"/>
        <end position="76"/>
    </location>
</feature>
<dbReference type="Gene3D" id="1.20.58.430">
    <property type="entry name" value="Type IV secretion system, VirB5-domain"/>
    <property type="match status" value="1"/>
</dbReference>
<dbReference type="EMBL" id="CP093547">
    <property type="protein sequence ID" value="UNP29221.1"/>
    <property type="molecule type" value="Genomic_DNA"/>
</dbReference>
<keyword evidence="4" id="KW-1185">Reference proteome</keyword>
<keyword evidence="1" id="KW-0175">Coiled coil</keyword>
<dbReference type="RefSeq" id="WP_057944714.1">
    <property type="nucleotide sequence ID" value="NZ_CP011131.1"/>
</dbReference>
<feature type="chain" id="PRO_5047547605" evidence="2">
    <location>
        <begin position="33"/>
        <end position="246"/>
    </location>
</feature>
<dbReference type="InterPro" id="IPR023220">
    <property type="entry name" value="T4SS_VirB5-domain"/>
</dbReference>
<organism evidence="3 4">
    <name type="scientific">Lysobacter gummosus</name>
    <dbReference type="NCBI Taxonomy" id="262324"/>
    <lineage>
        <taxon>Bacteria</taxon>
        <taxon>Pseudomonadati</taxon>
        <taxon>Pseudomonadota</taxon>
        <taxon>Gammaproteobacteria</taxon>
        <taxon>Lysobacterales</taxon>
        <taxon>Lysobacteraceae</taxon>
        <taxon>Lysobacter</taxon>
    </lineage>
</organism>
<evidence type="ECO:0000256" key="2">
    <source>
        <dbReference type="SAM" id="SignalP"/>
    </source>
</evidence>
<evidence type="ECO:0000256" key="1">
    <source>
        <dbReference type="SAM" id="Coils"/>
    </source>
</evidence>
<sequence length="246" mass="27409">MKNRSRVNCCSVRGAAVVTAIACALVAGQANAQWIVNDPKNTIESIKQLQEMKRSYDKLNDQYKELQKQYNQQLVGGMSYFGRDGVKVKLDRRPLGYGIAERCTDMKNPGPKQKELCTALVQTQNRQFNAMVDLQELSEAREGELKDIYSERSGIKPEEAGRLQANNNRLLSFQARNQVDVQNAQNLLEAYGGQVRVLEAEHSRAAQAVIGGEHSGSKLDIKRLGQGAMRAAALKAAFEVAKRRER</sequence>
<gene>
    <name evidence="3" type="ORF">MOV92_22590</name>
</gene>
<feature type="signal peptide" evidence="2">
    <location>
        <begin position="1"/>
        <end position="32"/>
    </location>
</feature>
<proteinExistence type="predicted"/>
<dbReference type="Proteomes" id="UP000829194">
    <property type="component" value="Chromosome"/>
</dbReference>
<evidence type="ECO:0000313" key="3">
    <source>
        <dbReference type="EMBL" id="UNP29221.1"/>
    </source>
</evidence>
<accession>A0ABY3X9H1</accession>
<protein>
    <submittedName>
        <fullName evidence="3">DUF4141 domain-containing protein</fullName>
    </submittedName>
</protein>
<keyword evidence="2" id="KW-0732">Signal</keyword>